<keyword evidence="1" id="KW-0808">Transferase</keyword>
<proteinExistence type="predicted"/>
<gene>
    <name evidence="1" type="ORF">H7K45_02395</name>
</gene>
<name>A0A9X2YXH0_9MYCO</name>
<dbReference type="EMBL" id="JACKVK010000001">
    <property type="protein sequence ID" value="MCV7419379.1"/>
    <property type="molecule type" value="Genomic_DNA"/>
</dbReference>
<protein>
    <submittedName>
        <fullName evidence="1">Methyltransferase domain-containing protein</fullName>
    </submittedName>
</protein>
<dbReference type="InterPro" id="IPR008715">
    <property type="entry name" value="SAM-MeTfrase_NodS-like"/>
</dbReference>
<accession>A0A9X2YXH0</accession>
<evidence type="ECO:0000313" key="2">
    <source>
        <dbReference type="Proteomes" id="UP001141629"/>
    </source>
</evidence>
<dbReference type="AlphaFoldDB" id="A0A9X2YXH0"/>
<sequence>MTDRLPDEYFDDVYADSSDPWGMAERWYERRKYSITMAMLPQQRYRHAFEPGCSIGMLTERLVERCDRVTSYDVAQAALDITRGRLGDRDGLELVRSSLDAAWPGGDVDLVVISEVAYYLSEAALRRVLDRECPRLAVGTTLLAAHWRHPVADYPLTGDRANAVIGETAGLTPVAHYLDDDVVIDVFRFGPSESVAVDTGVPGAVARG</sequence>
<dbReference type="GO" id="GO:0009312">
    <property type="term" value="P:oligosaccharide biosynthetic process"/>
    <property type="evidence" value="ECO:0007669"/>
    <property type="project" value="InterPro"/>
</dbReference>
<dbReference type="GO" id="GO:0032259">
    <property type="term" value="P:methylation"/>
    <property type="evidence" value="ECO:0007669"/>
    <property type="project" value="UniProtKB-KW"/>
</dbReference>
<dbReference type="RefSeq" id="WP_263994133.1">
    <property type="nucleotide sequence ID" value="NZ_JACKVK010000001.1"/>
</dbReference>
<organism evidence="1 2">
    <name type="scientific">Mycobacterium yunnanensis</name>
    <dbReference type="NCBI Taxonomy" id="368477"/>
    <lineage>
        <taxon>Bacteria</taxon>
        <taxon>Bacillati</taxon>
        <taxon>Actinomycetota</taxon>
        <taxon>Actinomycetes</taxon>
        <taxon>Mycobacteriales</taxon>
        <taxon>Mycobacteriaceae</taxon>
        <taxon>Mycobacterium</taxon>
    </lineage>
</organism>
<dbReference type="GO" id="GO:0008757">
    <property type="term" value="F:S-adenosylmethionine-dependent methyltransferase activity"/>
    <property type="evidence" value="ECO:0007669"/>
    <property type="project" value="InterPro"/>
</dbReference>
<keyword evidence="2" id="KW-1185">Reference proteome</keyword>
<evidence type="ECO:0000313" key="1">
    <source>
        <dbReference type="EMBL" id="MCV7419379.1"/>
    </source>
</evidence>
<dbReference type="Proteomes" id="UP001141629">
    <property type="component" value="Unassembled WGS sequence"/>
</dbReference>
<comment type="caution">
    <text evidence="1">The sequence shown here is derived from an EMBL/GenBank/DDBJ whole genome shotgun (WGS) entry which is preliminary data.</text>
</comment>
<reference evidence="1" key="1">
    <citation type="submission" date="2020-07" db="EMBL/GenBank/DDBJ databases">
        <authorList>
            <person name="Pettersson B.M.F."/>
            <person name="Behra P.R.K."/>
            <person name="Ramesh M."/>
            <person name="Das S."/>
            <person name="Dasgupta S."/>
            <person name="Kirsebom L.A."/>
        </authorList>
    </citation>
    <scope>NUCLEOTIDE SEQUENCE</scope>
    <source>
        <strain evidence="1">DSM 44838</strain>
    </source>
</reference>
<dbReference type="Gene3D" id="3.40.50.150">
    <property type="entry name" value="Vaccinia Virus protein VP39"/>
    <property type="match status" value="1"/>
</dbReference>
<dbReference type="SUPFAM" id="SSF53335">
    <property type="entry name" value="S-adenosyl-L-methionine-dependent methyltransferases"/>
    <property type="match status" value="1"/>
</dbReference>
<dbReference type="Pfam" id="PF05401">
    <property type="entry name" value="NodS"/>
    <property type="match status" value="1"/>
</dbReference>
<dbReference type="InterPro" id="IPR029063">
    <property type="entry name" value="SAM-dependent_MTases_sf"/>
</dbReference>
<keyword evidence="1" id="KW-0489">Methyltransferase</keyword>
<reference evidence="1" key="2">
    <citation type="journal article" date="2022" name="BMC Genomics">
        <title>Comparative genome analysis of mycobacteria focusing on tRNA and non-coding RNA.</title>
        <authorList>
            <person name="Behra P.R.K."/>
            <person name="Pettersson B.M.F."/>
            <person name="Ramesh M."/>
            <person name="Das S."/>
            <person name="Dasgupta S."/>
            <person name="Kirsebom L.A."/>
        </authorList>
    </citation>
    <scope>NUCLEOTIDE SEQUENCE</scope>
    <source>
        <strain evidence="1">DSM 44838</strain>
    </source>
</reference>